<evidence type="ECO:0000313" key="1">
    <source>
        <dbReference type="EMBL" id="CCC70683.1"/>
    </source>
</evidence>
<dbReference type="OrthoDB" id="4036344at2759"/>
<dbReference type="eggNOG" id="ENOG502S7Q1">
    <property type="taxonomic scope" value="Eukaryota"/>
</dbReference>
<keyword evidence="2" id="KW-1185">Reference proteome</keyword>
<protein>
    <submittedName>
        <fullName evidence="1">Uncharacterized protein</fullName>
    </submittedName>
</protein>
<evidence type="ECO:0000313" key="2">
    <source>
        <dbReference type="Proteomes" id="UP000001640"/>
    </source>
</evidence>
<accession>G0VGR2</accession>
<proteinExistence type="predicted"/>
<organism evidence="1 2">
    <name type="scientific">Naumovozyma castellii</name>
    <name type="common">Yeast</name>
    <name type="synonym">Saccharomyces castellii</name>
    <dbReference type="NCBI Taxonomy" id="27288"/>
    <lineage>
        <taxon>Eukaryota</taxon>
        <taxon>Fungi</taxon>
        <taxon>Dikarya</taxon>
        <taxon>Ascomycota</taxon>
        <taxon>Saccharomycotina</taxon>
        <taxon>Saccharomycetes</taxon>
        <taxon>Saccharomycetales</taxon>
        <taxon>Saccharomycetaceae</taxon>
        <taxon>Naumovozyma</taxon>
    </lineage>
</organism>
<dbReference type="OMA" id="NANHNIV"/>
<dbReference type="Proteomes" id="UP000001640">
    <property type="component" value="Chromosome 6"/>
</dbReference>
<dbReference type="AlphaFoldDB" id="G0VGR2"/>
<dbReference type="EMBL" id="HE576757">
    <property type="protein sequence ID" value="CCC70683.1"/>
    <property type="molecule type" value="Genomic_DNA"/>
</dbReference>
<dbReference type="HOGENOM" id="CLU_891636_0_0_1"/>
<gene>
    <name evidence="1" type="primary">NCAS0F01990</name>
    <name evidence="1" type="ordered locus">NCAS_0F01990</name>
</gene>
<dbReference type="KEGG" id="ncs:NCAS_0F01990"/>
<dbReference type="InParanoid" id="G0VGR2"/>
<dbReference type="STRING" id="1064592.G0VGR2"/>
<reference evidence="1 2" key="1">
    <citation type="journal article" date="2011" name="Proc. Natl. Acad. Sci. U.S.A.">
        <title>Evolutionary erosion of yeast sex chromosomes by mating-type switching accidents.</title>
        <authorList>
            <person name="Gordon J.L."/>
            <person name="Armisen D."/>
            <person name="Proux-Wera E."/>
            <person name="Oheigeartaigh S.S."/>
            <person name="Byrne K.P."/>
            <person name="Wolfe K.H."/>
        </authorList>
    </citation>
    <scope>NUCLEOTIDE SEQUENCE [LARGE SCALE GENOMIC DNA]</scope>
    <source>
        <strain evidence="2">ATCC 76901 / BCRC 22586 / CBS 4309 / NBRC 1992 / NRRL Y-12630</strain>
    </source>
</reference>
<dbReference type="GeneID" id="96904331"/>
<name>G0VGR2_NAUCA</name>
<dbReference type="RefSeq" id="XP_003677038.1">
    <property type="nucleotide sequence ID" value="XM_003676990.1"/>
</dbReference>
<reference key="2">
    <citation type="submission" date="2011-08" db="EMBL/GenBank/DDBJ databases">
        <title>Genome sequence of Naumovozyma castellii.</title>
        <authorList>
            <person name="Gordon J.L."/>
            <person name="Armisen D."/>
            <person name="Proux-Wera E."/>
            <person name="OhEigeartaigh S.S."/>
            <person name="Byrne K.P."/>
            <person name="Wolfe K.H."/>
        </authorList>
    </citation>
    <scope>NUCLEOTIDE SEQUENCE</scope>
    <source>
        <strain>Type strain:CBS 4309</strain>
    </source>
</reference>
<dbReference type="FunCoup" id="G0VGR2">
    <property type="interactions" value="38"/>
</dbReference>
<sequence>MGEVVRVKLYSEYTDAIPAPQGLSTKTVPLQFNKWSHYLSSQKHSIYFSILLQADISQKVRFQVFGNEAKIYQNLVSLMADEFQIVQFSAKCPTLSCKYLLQCAPQSIPIMRRFQLVFDNQNDFFKVVTQLTTFGFKVKTVNVRHQVSNPNQQQKVTSSAFVIPSIPNRIDHHVQNTVMMKPQVTLETENSFQYLDSQINEFQTLPQVDTQYSANVSLQDVSASTTLNNSHEEKKYEVEIETLPTLNDLTVNKEELKDNDKIISSNKENVLKNKEMKISKRFLKEKLKDRNFMRWVDKVEEVLCEMSKNVSS</sequence>
<dbReference type="Pfam" id="PF03525">
    <property type="entry name" value="Meiotic_rec114"/>
    <property type="match status" value="1"/>
</dbReference>
<dbReference type="GO" id="GO:0007131">
    <property type="term" value="P:reciprocal meiotic recombination"/>
    <property type="evidence" value="ECO:0007669"/>
    <property type="project" value="InterPro"/>
</dbReference>
<dbReference type="InterPro" id="IPR004354">
    <property type="entry name" value="Meiotic_Rec114"/>
</dbReference>